<dbReference type="GO" id="GO:0001517">
    <property type="term" value="F:N-acetylglucosamine 6-O-sulfotransferase activity"/>
    <property type="evidence" value="ECO:0007669"/>
    <property type="project" value="TreeGrafter"/>
</dbReference>
<proteinExistence type="predicted"/>
<dbReference type="OrthoDB" id="6138663at2759"/>
<evidence type="ECO:0000313" key="3">
    <source>
        <dbReference type="EMBL" id="CAD7230960.1"/>
    </source>
</evidence>
<feature type="compositionally biased region" description="Acidic residues" evidence="1">
    <location>
        <begin position="384"/>
        <end position="393"/>
    </location>
</feature>
<gene>
    <name evidence="3" type="ORF">CTOB1V02_LOCUS8815</name>
</gene>
<accession>A0A7R8ZQY5</accession>
<keyword evidence="2" id="KW-1133">Transmembrane helix</keyword>
<feature type="region of interest" description="Disordered" evidence="1">
    <location>
        <begin position="380"/>
        <end position="402"/>
    </location>
</feature>
<dbReference type="InterPro" id="IPR051135">
    <property type="entry name" value="Gal/GlcNAc/GalNAc_ST"/>
</dbReference>
<dbReference type="GO" id="GO:0006044">
    <property type="term" value="P:N-acetylglucosamine metabolic process"/>
    <property type="evidence" value="ECO:0007669"/>
    <property type="project" value="TreeGrafter"/>
</dbReference>
<name>A0A7R8ZQY5_9CRUS</name>
<dbReference type="AlphaFoldDB" id="A0A7R8ZQY5"/>
<keyword evidence="2" id="KW-0472">Membrane</keyword>
<evidence type="ECO:0000256" key="2">
    <source>
        <dbReference type="SAM" id="Phobius"/>
    </source>
</evidence>
<dbReference type="PANTHER" id="PTHR10704">
    <property type="entry name" value="CARBOHYDRATE SULFOTRANSFERASE"/>
    <property type="match status" value="1"/>
</dbReference>
<organism evidence="3">
    <name type="scientific">Cyprideis torosa</name>
    <dbReference type="NCBI Taxonomy" id="163714"/>
    <lineage>
        <taxon>Eukaryota</taxon>
        <taxon>Metazoa</taxon>
        <taxon>Ecdysozoa</taxon>
        <taxon>Arthropoda</taxon>
        <taxon>Crustacea</taxon>
        <taxon>Oligostraca</taxon>
        <taxon>Ostracoda</taxon>
        <taxon>Podocopa</taxon>
        <taxon>Podocopida</taxon>
        <taxon>Cytherocopina</taxon>
        <taxon>Cytheroidea</taxon>
        <taxon>Cytherideidae</taxon>
        <taxon>Cyprideis</taxon>
    </lineage>
</organism>
<sequence>MSRRRWSRRKTTLFLVLYAAIIYSLMVGFQWMLAENSQQKPKAPAVVADPAHPVPFWGSDLNKFEFDEEIREPRTVPKDSQINKQQQKADQISNLFQVTSKAEHVLILSYIRGGISALDQVFARNPKVFYLYEPLKLVEQTVYNIAQAISRDMVGPSLQRIHEAFHCTFQDNKFIYTEAMVQMHVYRKFFKDFCEVQNLSDEACLKHFCDDKMIRVLRVSRLQLRDLQPLLEKYEQAGSPIKVILDLEDPKLVLFSPQSAGRELMFGQARELCSRMLMDILGLQELHPQPETQFVWFHNRITFQNLTKLSLMTVWRELGMDEATAELETTRFIETDMEEVITKVNNDATTVMEAHKNSRQLDTIDLACRYVYETGFAPHPAWTSEEEEDANDDNVDKPKRDI</sequence>
<dbReference type="GO" id="GO:0006790">
    <property type="term" value="P:sulfur compound metabolic process"/>
    <property type="evidence" value="ECO:0007669"/>
    <property type="project" value="TreeGrafter"/>
</dbReference>
<dbReference type="PANTHER" id="PTHR10704:SF44">
    <property type="entry name" value="LD35051P-RELATED"/>
    <property type="match status" value="1"/>
</dbReference>
<protein>
    <submittedName>
        <fullName evidence="3">Uncharacterized protein</fullName>
    </submittedName>
</protein>
<evidence type="ECO:0000256" key="1">
    <source>
        <dbReference type="SAM" id="MobiDB-lite"/>
    </source>
</evidence>
<dbReference type="EMBL" id="OB663094">
    <property type="protein sequence ID" value="CAD7230960.1"/>
    <property type="molecule type" value="Genomic_DNA"/>
</dbReference>
<reference evidence="3" key="1">
    <citation type="submission" date="2020-11" db="EMBL/GenBank/DDBJ databases">
        <authorList>
            <person name="Tran Van P."/>
        </authorList>
    </citation>
    <scope>NUCLEOTIDE SEQUENCE</scope>
</reference>
<feature type="transmembrane region" description="Helical" evidence="2">
    <location>
        <begin position="12"/>
        <end position="33"/>
    </location>
</feature>
<keyword evidence="2" id="KW-0812">Transmembrane</keyword>